<keyword evidence="4" id="KW-1185">Reference proteome</keyword>
<evidence type="ECO:0000313" key="3">
    <source>
        <dbReference type="EMBL" id="MFB2937322.1"/>
    </source>
</evidence>
<evidence type="ECO:0000259" key="2">
    <source>
        <dbReference type="Pfam" id="PF01850"/>
    </source>
</evidence>
<dbReference type="Gene3D" id="3.40.50.1010">
    <property type="entry name" value="5'-nuclease"/>
    <property type="match status" value="1"/>
</dbReference>
<dbReference type="InterPro" id="IPR002716">
    <property type="entry name" value="PIN_dom"/>
</dbReference>
<feature type="domain" description="PIN" evidence="2">
    <location>
        <begin position="4"/>
        <end position="125"/>
    </location>
</feature>
<evidence type="ECO:0000256" key="1">
    <source>
        <dbReference type="ARBA" id="ARBA00022842"/>
    </source>
</evidence>
<dbReference type="PANTHER" id="PTHR35901">
    <property type="entry name" value="RIBONUCLEASE VAPC3"/>
    <property type="match status" value="1"/>
</dbReference>
<sequence>MTEIVVDSSVAIKWFVPQPYSIKAREILDAYQNGSLVLLVPDLIYAEIGNIVWKLQRFQGVSEADGQAILDSFQLIQFIVTPSASLLGDAYRLAVTHQRTVYDSLYIALSLRRQCQFVTADEKLVNAVSGTFPNVVSITSWS</sequence>
<organism evidence="3 4">
    <name type="scientific">Floridaenema fluviatile BLCC-F154</name>
    <dbReference type="NCBI Taxonomy" id="3153640"/>
    <lineage>
        <taxon>Bacteria</taxon>
        <taxon>Bacillati</taxon>
        <taxon>Cyanobacteriota</taxon>
        <taxon>Cyanophyceae</taxon>
        <taxon>Oscillatoriophycideae</taxon>
        <taxon>Aerosakkonematales</taxon>
        <taxon>Aerosakkonemataceae</taxon>
        <taxon>Floridanema</taxon>
        <taxon>Floridanema fluviatile</taxon>
    </lineage>
</organism>
<dbReference type="InterPro" id="IPR051619">
    <property type="entry name" value="TypeII_TA_RNase_PINc/VapC"/>
</dbReference>
<accession>A0ABV4YER2</accession>
<proteinExistence type="predicted"/>
<dbReference type="EMBL" id="JBHFNS010000071">
    <property type="protein sequence ID" value="MFB2937322.1"/>
    <property type="molecule type" value="Genomic_DNA"/>
</dbReference>
<dbReference type="InterPro" id="IPR044153">
    <property type="entry name" value="PIN_Pae0151-like"/>
</dbReference>
<dbReference type="Pfam" id="PF01850">
    <property type="entry name" value="PIN"/>
    <property type="match status" value="1"/>
</dbReference>
<protein>
    <submittedName>
        <fullName evidence="3">Type II toxin-antitoxin system VapC family toxin</fullName>
    </submittedName>
</protein>
<comment type="caution">
    <text evidence="3">The sequence shown here is derived from an EMBL/GenBank/DDBJ whole genome shotgun (WGS) entry which is preliminary data.</text>
</comment>
<dbReference type="CDD" id="cd09873">
    <property type="entry name" value="PIN_Pae0151-like"/>
    <property type="match status" value="1"/>
</dbReference>
<name>A0ABV4YER2_9CYAN</name>
<reference evidence="3 4" key="1">
    <citation type="submission" date="2024-09" db="EMBL/GenBank/DDBJ databases">
        <title>Floridaenema gen nov. (Aerosakkonemataceae, Aerosakkonematales ord. nov., Cyanobacteria) from benthic tropical and subtropical fresh waters, with the description of four new species.</title>
        <authorList>
            <person name="Moretto J.A."/>
            <person name="Berthold D.E."/>
            <person name="Lefler F.W."/>
            <person name="Huang I.-S."/>
            <person name="Laughinghouse H. IV."/>
        </authorList>
    </citation>
    <scope>NUCLEOTIDE SEQUENCE [LARGE SCALE GENOMIC DNA]</scope>
    <source>
        <strain evidence="3 4">BLCC-F154</strain>
    </source>
</reference>
<dbReference type="SUPFAM" id="SSF88723">
    <property type="entry name" value="PIN domain-like"/>
    <property type="match status" value="1"/>
</dbReference>
<keyword evidence="1" id="KW-0460">Magnesium</keyword>
<dbReference type="PANTHER" id="PTHR35901:SF1">
    <property type="entry name" value="EXONUCLEASE VAPC9"/>
    <property type="match status" value="1"/>
</dbReference>
<dbReference type="RefSeq" id="WP_413258809.1">
    <property type="nucleotide sequence ID" value="NZ_JBHFNS010000071.1"/>
</dbReference>
<gene>
    <name evidence="3" type="ORF">ACE1B6_18905</name>
</gene>
<dbReference type="Proteomes" id="UP001576776">
    <property type="component" value="Unassembled WGS sequence"/>
</dbReference>
<dbReference type="InterPro" id="IPR029060">
    <property type="entry name" value="PIN-like_dom_sf"/>
</dbReference>
<evidence type="ECO:0000313" key="4">
    <source>
        <dbReference type="Proteomes" id="UP001576776"/>
    </source>
</evidence>